<dbReference type="Proteomes" id="UP000008141">
    <property type="component" value="Unassembled WGS sequence"/>
</dbReference>
<dbReference type="GeneID" id="17350161"/>
<evidence type="ECO:0000313" key="3">
    <source>
        <dbReference type="Proteomes" id="UP000008141"/>
    </source>
</evidence>
<dbReference type="AlphaFoldDB" id="E1ZTV8"/>
<dbReference type="KEGG" id="cvr:CHLNCDRAFT_142552"/>
<accession>E1ZTV8</accession>
<protein>
    <submittedName>
        <fullName evidence="2">Uncharacterized protein</fullName>
    </submittedName>
</protein>
<dbReference type="OrthoDB" id="2018221at2759"/>
<evidence type="ECO:0000313" key="2">
    <source>
        <dbReference type="EMBL" id="EFN50730.1"/>
    </source>
</evidence>
<feature type="region of interest" description="Disordered" evidence="1">
    <location>
        <begin position="154"/>
        <end position="212"/>
    </location>
</feature>
<gene>
    <name evidence="2" type="ORF">CHLNCDRAFT_142552</name>
</gene>
<name>E1ZTV8_CHLVA</name>
<dbReference type="EMBL" id="GL433875">
    <property type="protein sequence ID" value="EFN50730.1"/>
    <property type="molecule type" value="Genomic_DNA"/>
</dbReference>
<sequence>MRKAESFGPRGLLLIGMSERDCQAVQCWFQQMDPQFVVSCCPSALLASGTLRQALEGDGSNVTSTILDKQLRSLLADIMRAQAQQPPPGFDPEQVAAVQVAANSSSAAAAAAVAAGGEGGEQTLRSKLQDYVMLNDGQQQASPMSLDALKEQIQEKMRQKKAQAAAAERQARKEANQDETDQLRQALQGGKKRQGGKKNGAGGSSAKKGFGS</sequence>
<evidence type="ECO:0000256" key="1">
    <source>
        <dbReference type="SAM" id="MobiDB-lite"/>
    </source>
</evidence>
<dbReference type="InParanoid" id="E1ZTV8"/>
<proteinExistence type="predicted"/>
<dbReference type="RefSeq" id="XP_005842842.1">
    <property type="nucleotide sequence ID" value="XM_005842780.1"/>
</dbReference>
<reference evidence="2 3" key="1">
    <citation type="journal article" date="2010" name="Plant Cell">
        <title>The Chlorella variabilis NC64A genome reveals adaptation to photosymbiosis, coevolution with viruses, and cryptic sex.</title>
        <authorList>
            <person name="Blanc G."/>
            <person name="Duncan G."/>
            <person name="Agarkova I."/>
            <person name="Borodovsky M."/>
            <person name="Gurnon J."/>
            <person name="Kuo A."/>
            <person name="Lindquist E."/>
            <person name="Lucas S."/>
            <person name="Pangilinan J."/>
            <person name="Polle J."/>
            <person name="Salamov A."/>
            <person name="Terry A."/>
            <person name="Yamada T."/>
            <person name="Dunigan D.D."/>
            <person name="Grigoriev I.V."/>
            <person name="Claverie J.M."/>
            <person name="Van Etten J.L."/>
        </authorList>
    </citation>
    <scope>NUCLEOTIDE SEQUENCE [LARGE SCALE GENOMIC DNA]</scope>
    <source>
        <strain evidence="2 3">NC64A</strain>
    </source>
</reference>
<keyword evidence="3" id="KW-1185">Reference proteome</keyword>
<organism evidence="3">
    <name type="scientific">Chlorella variabilis</name>
    <name type="common">Green alga</name>
    <dbReference type="NCBI Taxonomy" id="554065"/>
    <lineage>
        <taxon>Eukaryota</taxon>
        <taxon>Viridiplantae</taxon>
        <taxon>Chlorophyta</taxon>
        <taxon>core chlorophytes</taxon>
        <taxon>Trebouxiophyceae</taxon>
        <taxon>Chlorellales</taxon>
        <taxon>Chlorellaceae</taxon>
        <taxon>Chlorella clade</taxon>
        <taxon>Chlorella</taxon>
    </lineage>
</organism>